<dbReference type="EMBL" id="VTER01000021">
    <property type="protein sequence ID" value="TYS40761.1"/>
    <property type="molecule type" value="Genomic_DNA"/>
</dbReference>
<dbReference type="Pfam" id="PF07929">
    <property type="entry name" value="PRiA4_ORF3"/>
    <property type="match status" value="1"/>
</dbReference>
<accession>A0A5D4QS80</accession>
<dbReference type="InterPro" id="IPR024047">
    <property type="entry name" value="MM3350-like_sf"/>
</dbReference>
<evidence type="ECO:0000259" key="1">
    <source>
        <dbReference type="Pfam" id="PF07929"/>
    </source>
</evidence>
<gene>
    <name evidence="2" type="ORF">FZD51_24735</name>
</gene>
<protein>
    <submittedName>
        <fullName evidence="2">Plasmid pRiA4b ORF-3 family protein</fullName>
    </submittedName>
</protein>
<feature type="domain" description="Plasmid pRiA4b Orf3-like" evidence="1">
    <location>
        <begin position="314"/>
        <end position="399"/>
    </location>
</feature>
<name>A0A5D4QS80_9BACI</name>
<evidence type="ECO:0000313" key="3">
    <source>
        <dbReference type="Proteomes" id="UP000322139"/>
    </source>
</evidence>
<organism evidence="2 3">
    <name type="scientific">Bacillus infantis</name>
    <dbReference type="NCBI Taxonomy" id="324767"/>
    <lineage>
        <taxon>Bacteria</taxon>
        <taxon>Bacillati</taxon>
        <taxon>Bacillota</taxon>
        <taxon>Bacilli</taxon>
        <taxon>Bacillales</taxon>
        <taxon>Bacillaceae</taxon>
        <taxon>Bacillus</taxon>
    </lineage>
</organism>
<evidence type="ECO:0000313" key="2">
    <source>
        <dbReference type="EMBL" id="TYS40761.1"/>
    </source>
</evidence>
<proteinExistence type="predicted"/>
<dbReference type="SUPFAM" id="SSF159941">
    <property type="entry name" value="MM3350-like"/>
    <property type="match status" value="1"/>
</dbReference>
<dbReference type="RefSeq" id="WP_148977108.1">
    <property type="nucleotide sequence ID" value="NZ_VTER01000021.1"/>
</dbReference>
<sequence length="404" mass="46578">MKKDDLNLRDELVITSTYPSSILEDFHKYLNYITSHKLKLTRASGYFTKKDLQAICAHLEDSAAKTDPKLTQTGYPLINLFYHLSITLDFMRVNRTPSTAKALIQKERINQFSALTETEQYVTLLQAFWTEIDWEVLQGEQWGRVPYIPVLLGELEEVPAEEPLDIPMHGELKSLLRGYGQLFHHFSYFGFWRFEKDEEKSKGSPGRPKLTVAKTITLTHFFKKIEEALLDAWDPAGEEPLEQSFELLSSWFELPDQEDLSEAEEEEIPSLISLLKPLFPAGELETILEKPQPIYVKGAYRFAVNMEGGDCKVMELSGSDTLEQLHDAIHEEFDLYDDHLYAFYMDGKKFGKHAYNSPMDVQGPYVDEVRIGELDLQNGQRFLYLYDFGEEREFEVEVVGVPGE</sequence>
<dbReference type="AlphaFoldDB" id="A0A5D4QS80"/>
<comment type="caution">
    <text evidence="2">The sequence shown here is derived from an EMBL/GenBank/DDBJ whole genome shotgun (WGS) entry which is preliminary data.</text>
</comment>
<reference evidence="2 3" key="1">
    <citation type="submission" date="2019-08" db="EMBL/GenBank/DDBJ databases">
        <title>Bacillus genomes from the desert of Cuatro Cienegas, Coahuila.</title>
        <authorList>
            <person name="Olmedo-Alvarez G."/>
        </authorList>
    </citation>
    <scope>NUCLEOTIDE SEQUENCE [LARGE SCALE GENOMIC DNA]</scope>
    <source>
        <strain evidence="2 3">CH446_14T</strain>
    </source>
</reference>
<dbReference type="Gene3D" id="3.10.290.30">
    <property type="entry name" value="MM3350-like"/>
    <property type="match status" value="1"/>
</dbReference>
<dbReference type="InterPro" id="IPR012912">
    <property type="entry name" value="Plasmid_pRiA4b_Orf3-like"/>
</dbReference>
<dbReference type="Proteomes" id="UP000322139">
    <property type="component" value="Unassembled WGS sequence"/>
</dbReference>